<dbReference type="PANTHER" id="PTHR43283">
    <property type="entry name" value="BETA-LACTAMASE-RELATED"/>
    <property type="match status" value="1"/>
</dbReference>
<dbReference type="SUPFAM" id="SSF56601">
    <property type="entry name" value="beta-lactamase/transpeptidase-like"/>
    <property type="match status" value="1"/>
</dbReference>
<evidence type="ECO:0000259" key="2">
    <source>
        <dbReference type="Pfam" id="PF00144"/>
    </source>
</evidence>
<keyword evidence="1" id="KW-0378">Hydrolase</keyword>
<dbReference type="InterPro" id="IPR050789">
    <property type="entry name" value="Diverse_Enzym_Activities"/>
</dbReference>
<dbReference type="Pfam" id="PF00144">
    <property type="entry name" value="Beta-lactamase"/>
    <property type="match status" value="1"/>
</dbReference>
<evidence type="ECO:0000256" key="1">
    <source>
        <dbReference type="ARBA" id="ARBA00022801"/>
    </source>
</evidence>
<name>A0A645J8J2_9ZZZZ</name>
<protein>
    <recommendedName>
        <fullName evidence="2">Beta-lactamase-related domain-containing protein</fullName>
    </recommendedName>
</protein>
<reference evidence="3" key="1">
    <citation type="submission" date="2019-08" db="EMBL/GenBank/DDBJ databases">
        <authorList>
            <person name="Kucharzyk K."/>
            <person name="Murdoch R.W."/>
            <person name="Higgins S."/>
            <person name="Loffler F."/>
        </authorList>
    </citation>
    <scope>NUCLEOTIDE SEQUENCE</scope>
</reference>
<dbReference type="InterPro" id="IPR001466">
    <property type="entry name" value="Beta-lactam-related"/>
</dbReference>
<gene>
    <name evidence="3" type="ORF">SDC9_207419</name>
</gene>
<dbReference type="EMBL" id="VSSQ01134000">
    <property type="protein sequence ID" value="MPN59697.1"/>
    <property type="molecule type" value="Genomic_DNA"/>
</dbReference>
<feature type="domain" description="Beta-lactamase-related" evidence="2">
    <location>
        <begin position="9"/>
        <end position="151"/>
    </location>
</feature>
<sequence>MGDSSLGKPAVSDPARLAQTMGAAKPGVISDFIAFRVYRDGLACGNAGVFSTTDDLAEFARAVLRGSEYGGGRRLFSAESFREIATPRMKFAPVERSFGWIVRDEWTPAGASGRTAWHSGWSGQTLFLDLEKSRFVIVLTTRCGDYDRARRERFEAIGEFLTTRF</sequence>
<organism evidence="3">
    <name type="scientific">bioreactor metagenome</name>
    <dbReference type="NCBI Taxonomy" id="1076179"/>
    <lineage>
        <taxon>unclassified sequences</taxon>
        <taxon>metagenomes</taxon>
        <taxon>ecological metagenomes</taxon>
    </lineage>
</organism>
<dbReference type="GO" id="GO:0016787">
    <property type="term" value="F:hydrolase activity"/>
    <property type="evidence" value="ECO:0007669"/>
    <property type="project" value="UniProtKB-KW"/>
</dbReference>
<dbReference type="InterPro" id="IPR012338">
    <property type="entry name" value="Beta-lactam/transpept-like"/>
</dbReference>
<comment type="caution">
    <text evidence="3">The sequence shown here is derived from an EMBL/GenBank/DDBJ whole genome shotgun (WGS) entry which is preliminary data.</text>
</comment>
<evidence type="ECO:0000313" key="3">
    <source>
        <dbReference type="EMBL" id="MPN59697.1"/>
    </source>
</evidence>
<accession>A0A645J8J2</accession>
<dbReference type="Gene3D" id="3.40.710.10">
    <property type="entry name" value="DD-peptidase/beta-lactamase superfamily"/>
    <property type="match status" value="1"/>
</dbReference>
<dbReference type="PANTHER" id="PTHR43283:SF11">
    <property type="entry name" value="BETA-LACTAMASE-RELATED DOMAIN-CONTAINING PROTEIN"/>
    <property type="match status" value="1"/>
</dbReference>
<proteinExistence type="predicted"/>
<dbReference type="AlphaFoldDB" id="A0A645J8J2"/>